<reference evidence="2" key="1">
    <citation type="submission" date="2017-04" db="EMBL/GenBank/DDBJ databases">
        <title>Population genomics of picophytoplankton unveils novel chromosome hypervariability.</title>
        <authorList>
            <consortium name="DOE Joint Genome Institute"/>
            <person name="Blanc-Mathieu R."/>
            <person name="Krasovec M."/>
            <person name="Hebrard M."/>
            <person name="Yau S."/>
            <person name="Desgranges E."/>
            <person name="Martin J."/>
            <person name="Schackwitz W."/>
            <person name="Kuo A."/>
            <person name="Salin G."/>
            <person name="Donnadieu C."/>
            <person name="Desdevises Y."/>
            <person name="Sanchez-Ferandin S."/>
            <person name="Moreau H."/>
            <person name="Rivals E."/>
            <person name="Grigoriev I.V."/>
            <person name="Grimsley N."/>
            <person name="Eyre-Walker A."/>
            <person name="Piganeau G."/>
        </authorList>
    </citation>
    <scope>NUCLEOTIDE SEQUENCE [LARGE SCALE GENOMIC DNA]</scope>
    <source>
        <strain evidence="2">RCC 1115</strain>
    </source>
</reference>
<evidence type="ECO:0000256" key="1">
    <source>
        <dbReference type="SAM" id="MobiDB-lite"/>
    </source>
</evidence>
<protein>
    <submittedName>
        <fullName evidence="2">Uncharacterized protein</fullName>
    </submittedName>
</protein>
<feature type="region of interest" description="Disordered" evidence="1">
    <location>
        <begin position="76"/>
        <end position="182"/>
    </location>
</feature>
<dbReference type="AlphaFoldDB" id="A0A1Y5IN35"/>
<proteinExistence type="predicted"/>
<gene>
    <name evidence="2" type="ORF">BE221DRAFT_106725</name>
</gene>
<feature type="compositionally biased region" description="Basic residues" evidence="1">
    <location>
        <begin position="138"/>
        <end position="147"/>
    </location>
</feature>
<sequence>MADWECTKDDVTAHRDRTGAASPSEPCPSGPYRGSSTTDTSASPTYSSPSRAVMSANKPSRPVFGNRFLSAWMSSRASRGRFHTRDASLTTPTVPRTRDDAGNSSFPSSSTRRRIGASPRLPSSLAGPPAAGAPASLRSRRRRRASRTRVSIVSSRAPAAPSAAGPTPRLLSPLSDASLRCP</sequence>
<dbReference type="EMBL" id="KZ155771">
    <property type="protein sequence ID" value="OUS49543.1"/>
    <property type="molecule type" value="Genomic_DNA"/>
</dbReference>
<feature type="region of interest" description="Disordered" evidence="1">
    <location>
        <begin position="1"/>
        <end position="64"/>
    </location>
</feature>
<feature type="compositionally biased region" description="Polar residues" evidence="1">
    <location>
        <begin position="34"/>
        <end position="50"/>
    </location>
</feature>
<evidence type="ECO:0000313" key="2">
    <source>
        <dbReference type="EMBL" id="OUS49543.1"/>
    </source>
</evidence>
<feature type="compositionally biased region" description="Low complexity" evidence="1">
    <location>
        <begin position="148"/>
        <end position="164"/>
    </location>
</feature>
<dbReference type="Proteomes" id="UP000195557">
    <property type="component" value="Unassembled WGS sequence"/>
</dbReference>
<feature type="compositionally biased region" description="Low complexity" evidence="1">
    <location>
        <begin position="117"/>
        <end position="137"/>
    </location>
</feature>
<feature type="compositionally biased region" description="Basic and acidic residues" evidence="1">
    <location>
        <begin position="1"/>
        <end position="18"/>
    </location>
</feature>
<organism evidence="2">
    <name type="scientific">Ostreococcus tauri</name>
    <name type="common">Marine green alga</name>
    <dbReference type="NCBI Taxonomy" id="70448"/>
    <lineage>
        <taxon>Eukaryota</taxon>
        <taxon>Viridiplantae</taxon>
        <taxon>Chlorophyta</taxon>
        <taxon>Mamiellophyceae</taxon>
        <taxon>Mamiellales</taxon>
        <taxon>Bathycoccaceae</taxon>
        <taxon>Ostreococcus</taxon>
    </lineage>
</organism>
<accession>A0A1Y5IN35</accession>
<name>A0A1Y5IN35_OSTTA</name>